<evidence type="ECO:0000313" key="2">
    <source>
        <dbReference type="Proteomes" id="UP000642284"/>
    </source>
</evidence>
<protein>
    <submittedName>
        <fullName evidence="1">OsmC family protein</fullName>
    </submittedName>
</protein>
<dbReference type="Proteomes" id="UP000642284">
    <property type="component" value="Unassembled WGS sequence"/>
</dbReference>
<organism evidence="1 2">
    <name type="scientific">Streptomyces polyasparticus</name>
    <dbReference type="NCBI Taxonomy" id="2767826"/>
    <lineage>
        <taxon>Bacteria</taxon>
        <taxon>Bacillati</taxon>
        <taxon>Actinomycetota</taxon>
        <taxon>Actinomycetes</taxon>
        <taxon>Kitasatosporales</taxon>
        <taxon>Streptomycetaceae</taxon>
        <taxon>Streptomyces</taxon>
    </lineage>
</organism>
<comment type="caution">
    <text evidence="1">The sequence shown here is derived from an EMBL/GenBank/DDBJ whole genome shotgun (WGS) entry which is preliminary data.</text>
</comment>
<dbReference type="EMBL" id="JACTVJ010000006">
    <property type="protein sequence ID" value="MBC9713884.1"/>
    <property type="molecule type" value="Genomic_DNA"/>
</dbReference>
<gene>
    <name evidence="1" type="ORF">H9Y04_15040</name>
</gene>
<dbReference type="PANTHER" id="PTHR39624:SF2">
    <property type="entry name" value="OSMC-LIKE PROTEIN"/>
    <property type="match status" value="1"/>
</dbReference>
<dbReference type="PANTHER" id="PTHR39624">
    <property type="entry name" value="PROTEIN INVOLVED IN RIMO-MEDIATED BETA-METHYLTHIOLATION OF RIBOSOMAL PROTEIN S12 YCAO"/>
    <property type="match status" value="1"/>
</dbReference>
<evidence type="ECO:0000313" key="1">
    <source>
        <dbReference type="EMBL" id="MBC9713884.1"/>
    </source>
</evidence>
<reference evidence="1 2" key="1">
    <citation type="submission" date="2020-08" db="EMBL/GenBank/DDBJ databases">
        <title>Genemic of Streptomyces polyaspartic.</title>
        <authorList>
            <person name="Liu W."/>
        </authorList>
    </citation>
    <scope>NUCLEOTIDE SEQUENCE [LARGE SCALE GENOMIC DNA]</scope>
    <source>
        <strain evidence="1 2">TRM66268-LWL</strain>
    </source>
</reference>
<keyword evidence="2" id="KW-1185">Reference proteome</keyword>
<proteinExistence type="predicted"/>
<dbReference type="InterPro" id="IPR003718">
    <property type="entry name" value="OsmC/Ohr_fam"/>
</dbReference>
<dbReference type="InterPro" id="IPR036102">
    <property type="entry name" value="OsmC/Ohrsf"/>
</dbReference>
<name>A0ABR7SFB2_9ACTN</name>
<dbReference type="Gene3D" id="3.30.300.20">
    <property type="match status" value="1"/>
</dbReference>
<dbReference type="InterPro" id="IPR015946">
    <property type="entry name" value="KH_dom-like_a/b"/>
</dbReference>
<dbReference type="Pfam" id="PF02566">
    <property type="entry name" value="OsmC"/>
    <property type="match status" value="1"/>
</dbReference>
<dbReference type="SUPFAM" id="SSF82784">
    <property type="entry name" value="OsmC-like"/>
    <property type="match status" value="1"/>
</dbReference>
<sequence>MNGLTIIHGGRAFRPEVPSLPGRIDVTHTAGQAYVLSARGHQLIVDQPVEAGGADDGPTPVELFVSSLAACVAYYAGRFLQRHHLPRENLRVQAEFDMAEDRPARVAAIRMRILLPEPLSAARCEALRAVVSHCTVHNSLRVPPQISIGLG</sequence>
<accession>A0ABR7SFB2</accession>